<evidence type="ECO:0000313" key="2">
    <source>
        <dbReference type="Proteomes" id="UP000621436"/>
    </source>
</evidence>
<name>A0A931ATV1_9FIRM</name>
<evidence type="ECO:0000313" key="1">
    <source>
        <dbReference type="EMBL" id="MBF8436355.1"/>
    </source>
</evidence>
<reference evidence="1" key="1">
    <citation type="submission" date="2020-11" db="EMBL/GenBank/DDBJ databases">
        <title>Halonatronomonas betainensis gen. nov., sp. nov. a novel haloalkaliphilic representative of the family Halanaerobiacae capable of betaine degradation.</title>
        <authorList>
            <person name="Boltyanskaya Y."/>
            <person name="Kevbrin V."/>
            <person name="Detkova E."/>
            <person name="Grouzdev D.S."/>
            <person name="Koziaeva V."/>
            <person name="Zhilina T."/>
        </authorList>
    </citation>
    <scope>NUCLEOTIDE SEQUENCE</scope>
    <source>
        <strain evidence="1">Z-7014</strain>
    </source>
</reference>
<dbReference type="Proteomes" id="UP000621436">
    <property type="component" value="Unassembled WGS sequence"/>
</dbReference>
<accession>A0A931ATV1</accession>
<sequence length="57" mass="6667">MREGKYKVYQVGEERVVAKSHEEVENYAKEKGISSDKVKYRLSIDNPKGLSEKYKML</sequence>
<dbReference type="EMBL" id="JADPIE010000002">
    <property type="protein sequence ID" value="MBF8436355.1"/>
    <property type="molecule type" value="Genomic_DNA"/>
</dbReference>
<gene>
    <name evidence="1" type="ORF">I0Q91_04620</name>
</gene>
<proteinExistence type="predicted"/>
<organism evidence="1 2">
    <name type="scientific">Halonatronomonas betaini</name>
    <dbReference type="NCBI Taxonomy" id="2778430"/>
    <lineage>
        <taxon>Bacteria</taxon>
        <taxon>Bacillati</taxon>
        <taxon>Bacillota</taxon>
        <taxon>Clostridia</taxon>
        <taxon>Halanaerobiales</taxon>
        <taxon>Halarsenatibacteraceae</taxon>
        <taxon>Halonatronomonas</taxon>
    </lineage>
</organism>
<comment type="caution">
    <text evidence="1">The sequence shown here is derived from an EMBL/GenBank/DDBJ whole genome shotgun (WGS) entry which is preliminary data.</text>
</comment>
<protein>
    <submittedName>
        <fullName evidence="1">Uncharacterized protein</fullName>
    </submittedName>
</protein>
<dbReference type="RefSeq" id="WP_270453205.1">
    <property type="nucleotide sequence ID" value="NZ_JADPIE010000002.1"/>
</dbReference>
<dbReference type="AlphaFoldDB" id="A0A931ATV1"/>
<keyword evidence="2" id="KW-1185">Reference proteome</keyword>